<dbReference type="GO" id="GO:0000145">
    <property type="term" value="C:exocyst"/>
    <property type="evidence" value="ECO:0007669"/>
    <property type="project" value="InterPro"/>
</dbReference>
<evidence type="ECO:0000259" key="4">
    <source>
        <dbReference type="Pfam" id="PF03081"/>
    </source>
</evidence>
<evidence type="ECO:0000256" key="2">
    <source>
        <dbReference type="ARBA" id="ARBA00022448"/>
    </source>
</evidence>
<keyword evidence="3" id="KW-0268">Exocytosis</keyword>
<accession>A0A5J5A466</accession>
<protein>
    <recommendedName>
        <fullName evidence="3">Exocyst subunit Exo70 family protein</fullName>
    </recommendedName>
</protein>
<evidence type="ECO:0000256" key="3">
    <source>
        <dbReference type="RuleBase" id="RU365026"/>
    </source>
</evidence>
<name>A0A5J5A466_9ASTE</name>
<dbReference type="AlphaFoldDB" id="A0A5J5A466"/>
<dbReference type="GO" id="GO:0005546">
    <property type="term" value="F:phosphatidylinositol-4,5-bisphosphate binding"/>
    <property type="evidence" value="ECO:0007669"/>
    <property type="project" value="InterPro"/>
</dbReference>
<proteinExistence type="inferred from homology"/>
<gene>
    <name evidence="5" type="ORF">F0562_010674</name>
</gene>
<evidence type="ECO:0000256" key="1">
    <source>
        <dbReference type="ARBA" id="ARBA00006756"/>
    </source>
</evidence>
<dbReference type="GO" id="GO:0006887">
    <property type="term" value="P:exocytosis"/>
    <property type="evidence" value="ECO:0007669"/>
    <property type="project" value="UniProtKB-KW"/>
</dbReference>
<keyword evidence="3" id="KW-0653">Protein transport</keyword>
<comment type="similarity">
    <text evidence="1 3">Belongs to the EXO70 family.</text>
</comment>
<reference evidence="5 6" key="1">
    <citation type="submission" date="2019-09" db="EMBL/GenBank/DDBJ databases">
        <title>A chromosome-level genome assembly of the Chinese tupelo Nyssa sinensis.</title>
        <authorList>
            <person name="Yang X."/>
            <person name="Kang M."/>
            <person name="Yang Y."/>
            <person name="Xiong H."/>
            <person name="Wang M."/>
            <person name="Zhang Z."/>
            <person name="Wang Z."/>
            <person name="Wu H."/>
            <person name="Ma T."/>
            <person name="Liu J."/>
            <person name="Xi Z."/>
        </authorList>
    </citation>
    <scope>NUCLEOTIDE SEQUENCE [LARGE SCALE GENOMIC DNA]</scope>
    <source>
        <strain evidence="5">J267</strain>
        <tissue evidence="5">Leaf</tissue>
    </source>
</reference>
<keyword evidence="6" id="KW-1185">Reference proteome</keyword>
<evidence type="ECO:0000313" key="5">
    <source>
        <dbReference type="EMBL" id="KAA8524251.1"/>
    </source>
</evidence>
<feature type="domain" description="Exocyst complex subunit Exo70 C-terminal" evidence="4">
    <location>
        <begin position="192"/>
        <end position="533"/>
    </location>
</feature>
<dbReference type="Pfam" id="PF20669">
    <property type="entry name" value="Exo70_N"/>
    <property type="match status" value="1"/>
</dbReference>
<dbReference type="SUPFAM" id="SSF74788">
    <property type="entry name" value="Cullin repeat-like"/>
    <property type="match status" value="1"/>
</dbReference>
<dbReference type="Gene3D" id="1.20.1280.170">
    <property type="entry name" value="Exocyst complex component Exo70"/>
    <property type="match status" value="1"/>
</dbReference>
<dbReference type="GO" id="GO:0015031">
    <property type="term" value="P:protein transport"/>
    <property type="evidence" value="ECO:0007669"/>
    <property type="project" value="UniProtKB-KW"/>
</dbReference>
<comment type="function">
    <text evidence="3">Component of the exocyst complex.</text>
</comment>
<dbReference type="Proteomes" id="UP000325577">
    <property type="component" value="Linkage Group LG4"/>
</dbReference>
<evidence type="ECO:0000313" key="6">
    <source>
        <dbReference type="Proteomes" id="UP000325577"/>
    </source>
</evidence>
<dbReference type="Pfam" id="PF03081">
    <property type="entry name" value="Exo70_C"/>
    <property type="match status" value="1"/>
</dbReference>
<organism evidence="5 6">
    <name type="scientific">Nyssa sinensis</name>
    <dbReference type="NCBI Taxonomy" id="561372"/>
    <lineage>
        <taxon>Eukaryota</taxon>
        <taxon>Viridiplantae</taxon>
        <taxon>Streptophyta</taxon>
        <taxon>Embryophyta</taxon>
        <taxon>Tracheophyta</taxon>
        <taxon>Spermatophyta</taxon>
        <taxon>Magnoliopsida</taxon>
        <taxon>eudicotyledons</taxon>
        <taxon>Gunneridae</taxon>
        <taxon>Pentapetalae</taxon>
        <taxon>asterids</taxon>
        <taxon>Cornales</taxon>
        <taxon>Nyssaceae</taxon>
        <taxon>Nyssa</taxon>
    </lineage>
</organism>
<dbReference type="InterPro" id="IPR046364">
    <property type="entry name" value="Exo70_C"/>
</dbReference>
<sequence>MEPPHNVSVAFESAVSIILQRDSSAAREGMIFEGDRNEIDQYLQAVDEIARSMKLMSTSEDWSEANIVIQTAIARANSVIQIAIARLVDEFVNILSYPFNPRYSSSSSSLTDTSLYDEDYLDYDAPSTEAVYHLRSIVERMNSVGHVGQCIQAYRKVRKTLMEARCCSLGTEKLSTGDVRGLEAVELEAMIKRWKRIANVCVRGLFAIEKQLCHEIFQGLGIDTEDLDAYFLETVSAIQLLNFAEAMSTTCPRSPERLFSILELLQTMSYLLPDMEVLFQSKASESIRIQAAEILRRLSGAAKEILCKFEKAVLHELSPFPVPGGAIDSLTMSVMKYIIRISVYEKTLVELPSMDLKYSNDLMIPDMKFQELGEQTPLALQLIRIIVILQFKLEVKSKEYNDAALAHLFMISNVHYIIERIEGCSELKTMIGTDYFKQLMCIFGRAVISYQRSTWLSVFHCLRDEWILWMDKTAVRGRLKSFNALFKKVLATQAAWSVPDLQLREELRILILHKLIPCYYIFMRRFCLKMPKRPSRPHQNIKDHQSICETSGVAGYNCQTL</sequence>
<dbReference type="InterPro" id="IPR004140">
    <property type="entry name" value="Exo70"/>
</dbReference>
<dbReference type="PANTHER" id="PTHR12542:SF7">
    <property type="entry name" value="EXOCYST SUBUNIT EXO70 FAMILY PROTEIN"/>
    <property type="match status" value="1"/>
</dbReference>
<dbReference type="InterPro" id="IPR016159">
    <property type="entry name" value="Cullin_repeat-like_dom_sf"/>
</dbReference>
<keyword evidence="2 3" id="KW-0813">Transport</keyword>
<dbReference type="EMBL" id="CM018047">
    <property type="protein sequence ID" value="KAA8524251.1"/>
    <property type="molecule type" value="Genomic_DNA"/>
</dbReference>
<dbReference type="PANTHER" id="PTHR12542">
    <property type="entry name" value="EXOCYST COMPLEX PROTEIN EXO70"/>
    <property type="match status" value="1"/>
</dbReference>
<dbReference type="OrthoDB" id="1922221at2759"/>